<gene>
    <name evidence="5" type="ORF">RDB_LOCUS80430</name>
</gene>
<dbReference type="GO" id="GO:0010181">
    <property type="term" value="F:FMN binding"/>
    <property type="evidence" value="ECO:0007669"/>
    <property type="project" value="TreeGrafter"/>
</dbReference>
<sequence length="514" mass="56546">MEFVASRERKENHLHILLIATGSVATIKVPLIVQKLLTYDKVKVEVVATDAALNFIRKDEIEALGSRVWTDSGDWSASISFAWKKVGDPILHIELRRWADAVLVAPCSANTLAKIASGLCDNLATCVLRALAPSTPTFVFPAMNTHMALAPSTPTFVFPAMNTHMYEHPLTIRHLDTVKDIIGYNVVGPVGKALACGDIGMGAMTEWSDIVQLVVSRWSLAPKEPAFKGSVTRVPVVVVEPSAAQNQTQTDLAAGIPSLEEIARDYPAMFTWEQVKDQVDSGDLAAPAMFTWEQVKDQVDSGDLAALKRHPALQKRYDTWIQQVKMTHGSVVNYLVNIRLGWGPTASRPASPGSHTEPTYADDGSTLDPPDIASVRPLTPSANDGKKWFTADIAEPLVKILLNDWPYSVPSEIRHYVVWSRLPITHPGIVPAQIWDRIVQDGLWGFSGSTYKPKGSGDESIDQLVRQAGAEVRTYVENKWPAEGYEVAWFVNPPRLQSIPGLAHLHVFARKKSD</sequence>
<feature type="domain" description="Flavoprotein" evidence="4">
    <location>
        <begin position="15"/>
        <end position="215"/>
    </location>
</feature>
<name>A0A8H3GWZ1_9AGAM</name>
<dbReference type="Proteomes" id="UP000663861">
    <property type="component" value="Unassembled WGS sequence"/>
</dbReference>
<dbReference type="PANTHER" id="PTHR14359:SF6">
    <property type="entry name" value="PHOSPHOPANTOTHENOYLCYSTEINE DECARBOXYLASE"/>
    <property type="match status" value="1"/>
</dbReference>
<dbReference type="GO" id="GO:0015937">
    <property type="term" value="P:coenzyme A biosynthetic process"/>
    <property type="evidence" value="ECO:0007669"/>
    <property type="project" value="UniProtKB-KW"/>
</dbReference>
<protein>
    <recommendedName>
        <fullName evidence="4">Flavoprotein domain-containing protein</fullName>
    </recommendedName>
</protein>
<feature type="region of interest" description="Disordered" evidence="3">
    <location>
        <begin position="346"/>
        <end position="379"/>
    </location>
</feature>
<comment type="caution">
    <text evidence="5">The sequence shown here is derived from an EMBL/GenBank/DDBJ whole genome shotgun (WGS) entry which is preliminary data.</text>
</comment>
<dbReference type="InterPro" id="IPR003382">
    <property type="entry name" value="Flavoprotein"/>
</dbReference>
<evidence type="ECO:0000256" key="3">
    <source>
        <dbReference type="SAM" id="MobiDB-lite"/>
    </source>
</evidence>
<dbReference type="Gene3D" id="3.40.50.1950">
    <property type="entry name" value="Flavin prenyltransferase-like"/>
    <property type="match status" value="2"/>
</dbReference>
<evidence type="ECO:0000256" key="1">
    <source>
        <dbReference type="ARBA" id="ARBA00022993"/>
    </source>
</evidence>
<comment type="similarity">
    <text evidence="2">Belongs to the HFCD (homooligomeric flavin containing Cys decarboxylase) superfamily.</text>
</comment>
<evidence type="ECO:0000313" key="5">
    <source>
        <dbReference type="EMBL" id="CAE6469676.1"/>
    </source>
</evidence>
<dbReference type="AlphaFoldDB" id="A0A8H3GWZ1"/>
<organism evidence="5 6">
    <name type="scientific">Rhizoctonia solani</name>
    <dbReference type="NCBI Taxonomy" id="456999"/>
    <lineage>
        <taxon>Eukaryota</taxon>
        <taxon>Fungi</taxon>
        <taxon>Dikarya</taxon>
        <taxon>Basidiomycota</taxon>
        <taxon>Agaricomycotina</taxon>
        <taxon>Agaricomycetes</taxon>
        <taxon>Cantharellales</taxon>
        <taxon>Ceratobasidiaceae</taxon>
        <taxon>Rhizoctonia</taxon>
    </lineage>
</organism>
<dbReference type="Pfam" id="PF02441">
    <property type="entry name" value="Flavoprotein"/>
    <property type="match status" value="1"/>
</dbReference>
<dbReference type="InterPro" id="IPR022036">
    <property type="entry name" value="DUF3605"/>
</dbReference>
<dbReference type="GO" id="GO:0004633">
    <property type="term" value="F:phosphopantothenoylcysteine decarboxylase activity"/>
    <property type="evidence" value="ECO:0007669"/>
    <property type="project" value="TreeGrafter"/>
</dbReference>
<proteinExistence type="inferred from homology"/>
<evidence type="ECO:0000259" key="4">
    <source>
        <dbReference type="Pfam" id="PF02441"/>
    </source>
</evidence>
<evidence type="ECO:0000256" key="2">
    <source>
        <dbReference type="ARBA" id="ARBA00038350"/>
    </source>
</evidence>
<dbReference type="GO" id="GO:0071513">
    <property type="term" value="C:phosphopantothenoylcysteine decarboxylase complex"/>
    <property type="evidence" value="ECO:0007669"/>
    <property type="project" value="TreeGrafter"/>
</dbReference>
<dbReference type="PANTHER" id="PTHR14359">
    <property type="entry name" value="HOMO-OLIGOMERIC FLAVIN CONTAINING CYS DECARBOXYLASE FAMILY"/>
    <property type="match status" value="1"/>
</dbReference>
<dbReference type="SUPFAM" id="SSF52507">
    <property type="entry name" value="Homo-oligomeric flavin-containing Cys decarboxylases, HFCD"/>
    <property type="match status" value="2"/>
</dbReference>
<accession>A0A8H3GWZ1</accession>
<reference evidence="5" key="1">
    <citation type="submission" date="2021-01" db="EMBL/GenBank/DDBJ databases">
        <authorList>
            <person name="Kaushik A."/>
        </authorList>
    </citation>
    <scope>NUCLEOTIDE SEQUENCE</scope>
    <source>
        <strain evidence="5">AG4-RS23</strain>
    </source>
</reference>
<dbReference type="InterPro" id="IPR036551">
    <property type="entry name" value="Flavin_trans-like"/>
</dbReference>
<dbReference type="Pfam" id="PF12239">
    <property type="entry name" value="DUF3605"/>
    <property type="match status" value="1"/>
</dbReference>
<dbReference type="EMBL" id="CAJMWY010001530">
    <property type="protein sequence ID" value="CAE6469676.1"/>
    <property type="molecule type" value="Genomic_DNA"/>
</dbReference>
<evidence type="ECO:0000313" key="6">
    <source>
        <dbReference type="Proteomes" id="UP000663861"/>
    </source>
</evidence>
<keyword evidence="1" id="KW-0173">Coenzyme A biosynthesis</keyword>